<dbReference type="GO" id="GO:0031418">
    <property type="term" value="F:L-ascorbic acid binding"/>
    <property type="evidence" value="ECO:0007669"/>
    <property type="project" value="InterPro"/>
</dbReference>
<feature type="compositionally biased region" description="Basic and acidic residues" evidence="14">
    <location>
        <begin position="690"/>
        <end position="701"/>
    </location>
</feature>
<keyword evidence="13" id="KW-0325">Glycoprotein</keyword>
<feature type="compositionally biased region" description="Acidic residues" evidence="14">
    <location>
        <begin position="826"/>
        <end position="841"/>
    </location>
</feature>
<evidence type="ECO:0000256" key="10">
    <source>
        <dbReference type="ARBA" id="ARBA00022964"/>
    </source>
</evidence>
<dbReference type="PANTHER" id="PTHR14049:SF9">
    <property type="entry name" value="PROCOLLAGEN-PROLINE 3-DIOXYGENASE"/>
    <property type="match status" value="1"/>
</dbReference>
<evidence type="ECO:0000256" key="8">
    <source>
        <dbReference type="ARBA" id="ARBA00022803"/>
    </source>
</evidence>
<keyword evidence="12" id="KW-0408">Iron</keyword>
<dbReference type="FunFam" id="2.60.120.620:FF:000003">
    <property type="entry name" value="Prolyl 3-hydroxylase 2"/>
    <property type="match status" value="1"/>
</dbReference>
<evidence type="ECO:0000256" key="3">
    <source>
        <dbReference type="ARBA" id="ARBA00006487"/>
    </source>
</evidence>
<dbReference type="PROSITE" id="PS51471">
    <property type="entry name" value="FE2OG_OXY"/>
    <property type="match status" value="1"/>
</dbReference>
<keyword evidence="11" id="KW-0560">Oxidoreductase</keyword>
<evidence type="ECO:0000256" key="5">
    <source>
        <dbReference type="ARBA" id="ARBA00022723"/>
    </source>
</evidence>
<dbReference type="InterPro" id="IPR039575">
    <property type="entry name" value="P3H"/>
</dbReference>
<protein>
    <recommendedName>
        <fullName evidence="4">procollagen-proline 3-dioxygenase</fullName>
        <ecNumber evidence="4">1.14.11.7</ecNumber>
    </recommendedName>
</protein>
<dbReference type="InParanoid" id="A0A7M7PB03"/>
<evidence type="ECO:0000256" key="7">
    <source>
        <dbReference type="ARBA" id="ARBA00022737"/>
    </source>
</evidence>
<feature type="compositionally biased region" description="Gly residues" evidence="14">
    <location>
        <begin position="464"/>
        <end position="474"/>
    </location>
</feature>
<feature type="compositionally biased region" description="Acidic residues" evidence="14">
    <location>
        <begin position="623"/>
        <end position="641"/>
    </location>
</feature>
<keyword evidence="8" id="KW-0802">TPR repeat</keyword>
<name>A0A7M7PB03_STRPU</name>
<organism evidence="16 17">
    <name type="scientific">Strongylocentrotus purpuratus</name>
    <name type="common">Purple sea urchin</name>
    <dbReference type="NCBI Taxonomy" id="7668"/>
    <lineage>
        <taxon>Eukaryota</taxon>
        <taxon>Metazoa</taxon>
        <taxon>Echinodermata</taxon>
        <taxon>Eleutherozoa</taxon>
        <taxon>Echinozoa</taxon>
        <taxon>Echinoidea</taxon>
        <taxon>Euechinoidea</taxon>
        <taxon>Echinacea</taxon>
        <taxon>Camarodonta</taxon>
        <taxon>Echinidea</taxon>
        <taxon>Strongylocentrotidae</taxon>
        <taxon>Strongylocentrotus</taxon>
    </lineage>
</organism>
<feature type="compositionally biased region" description="Acidic residues" evidence="14">
    <location>
        <begin position="386"/>
        <end position="395"/>
    </location>
</feature>
<feature type="domain" description="Fe2OG dioxygenase" evidence="15">
    <location>
        <begin position="1016"/>
        <end position="1133"/>
    </location>
</feature>
<dbReference type="GO" id="GO:0005506">
    <property type="term" value="F:iron ion binding"/>
    <property type="evidence" value="ECO:0007669"/>
    <property type="project" value="InterPro"/>
</dbReference>
<reference evidence="16" key="2">
    <citation type="submission" date="2021-01" db="UniProtKB">
        <authorList>
            <consortium name="EnsemblMetazoa"/>
        </authorList>
    </citation>
    <scope>IDENTIFICATION</scope>
</reference>
<dbReference type="GO" id="GO:0032963">
    <property type="term" value="P:collagen metabolic process"/>
    <property type="evidence" value="ECO:0007669"/>
    <property type="project" value="InterPro"/>
</dbReference>
<keyword evidence="5" id="KW-0479">Metal-binding</keyword>
<keyword evidence="9" id="KW-0256">Endoplasmic reticulum</keyword>
<evidence type="ECO:0000256" key="9">
    <source>
        <dbReference type="ARBA" id="ARBA00022824"/>
    </source>
</evidence>
<dbReference type="EC" id="1.14.11.7" evidence="4"/>
<dbReference type="InterPro" id="IPR044862">
    <property type="entry name" value="Pro_4_hyd_alph_FE2OG_OXY"/>
</dbReference>
<dbReference type="InterPro" id="IPR056585">
    <property type="entry name" value="Leprecan_dom"/>
</dbReference>
<evidence type="ECO:0000256" key="11">
    <source>
        <dbReference type="ARBA" id="ARBA00023002"/>
    </source>
</evidence>
<dbReference type="Gene3D" id="1.25.40.10">
    <property type="entry name" value="Tetratricopeptide repeat domain"/>
    <property type="match status" value="1"/>
</dbReference>
<feature type="compositionally biased region" description="Basic and acidic residues" evidence="14">
    <location>
        <begin position="782"/>
        <end position="796"/>
    </location>
</feature>
<keyword evidence="10" id="KW-0223">Dioxygenase</keyword>
<dbReference type="GO" id="GO:0019797">
    <property type="term" value="F:procollagen-proline 3-dioxygenase activity"/>
    <property type="evidence" value="ECO:0007669"/>
    <property type="project" value="UniProtKB-EC"/>
</dbReference>
<dbReference type="Proteomes" id="UP000007110">
    <property type="component" value="Unassembled WGS sequence"/>
</dbReference>
<dbReference type="RefSeq" id="XP_030848735.1">
    <property type="nucleotide sequence ID" value="XM_030992875.1"/>
</dbReference>
<dbReference type="OMA" id="ARPHMEE"/>
<dbReference type="GeneID" id="100888014"/>
<evidence type="ECO:0000313" key="17">
    <source>
        <dbReference type="Proteomes" id="UP000007110"/>
    </source>
</evidence>
<dbReference type="PANTHER" id="PTHR14049">
    <property type="entry name" value="LEPRECAN 1"/>
    <property type="match status" value="1"/>
</dbReference>
<comment type="similarity">
    <text evidence="3">Belongs to the leprecan family.</text>
</comment>
<feature type="region of interest" description="Disordered" evidence="14">
    <location>
        <begin position="386"/>
        <end position="406"/>
    </location>
</feature>
<comment type="cofactor">
    <cofactor evidence="2">
        <name>Fe cation</name>
        <dbReference type="ChEBI" id="CHEBI:24875"/>
    </cofactor>
</comment>
<feature type="compositionally biased region" description="Basic and acidic residues" evidence="14">
    <location>
        <begin position="764"/>
        <end position="773"/>
    </location>
</feature>
<evidence type="ECO:0000256" key="12">
    <source>
        <dbReference type="ARBA" id="ARBA00023004"/>
    </source>
</evidence>
<feature type="compositionally biased region" description="Basic and acidic residues" evidence="14">
    <location>
        <begin position="584"/>
        <end position="606"/>
    </location>
</feature>
<sequence>MAQIISITSLFAFIFINYQLWRSVDSQLYAHLGDSFLDQEVTYDELYQSGMQSYTNEDWASTIFFFERALQEFDYFRASLTECRLKCQNVSHISSSGKDTLSELKVFEAVFKKADCTRRCKLKKLGGRSERIDDAVTDKFLSMTPYSYLQFAYYKSGLYEQAVAAAYTYLQWHNDDDVMQNNLDYYRNMHGIDDSQLFNLEEKWHHKYFLEGYEAHHNEKWHDVIKSMELALTEYWKADTQCRALCEGKYDNREFMDLYEAIAYHYASTLYCKSQCESWLSRINSKLVEDYLSSHFHFLQFAYYNVDDVQNAVKNALSFLILKPEDEVMHQNIAFYKGMKDPALEFTPRTDVERYHQLVQMENKMLQYAKKNFWEEDAEEFLNPDKDIDVEDETGPDYLGAEPIDPNEVNLKEGEEALLKEAIGHEMEKNSAKYSRDLNHNGGEASPGQPRHQDNGEAEFAQSDGGGGAGGGAGEMRSKILNGMKKVMKSLMGSSEEESEKLLLQLAKDPKSSEAKETIKVAIEKMMSSSDVDKALPREQLKKMMQGLTQGTLMDDPQGNGKRENFDPEAVGKDGKEMVFPSDTEGRMLDDKDYDPMKGLDQKEYFDWVNPPGFEAGAPGSLEADDQDDGDDDDDEDDAADQPDYHGNEDEDEEIIGDREYYPSDEDADEEELSENTAMEEAEDETNPDDSNHDDKTKDEFCLPGEGCGETSSDPTKYSEEQQTDPDQSQTEQAQEEQKTEDESNQDDGKNAQDEDEDDGTVIQEDKEENKENEIEDDDRKEDEGKGRGEHNRKEDEDMEREEDDKKENEMKNLGYLEGREHEREEHEEEEDEEECDWSCEEDDDGECIEEEEEEEEPWVYQPRELTPAEEKIQEALDTEVTNETKTWMEEMMKIDDNAYFLLNDLTDLEVVMTDDQLNGSNRVLADGLAADQECGTLLQLLDGEARQGNGYKGKTSPHTKFENFEGLTVKDAVDAASAGRISLLYPTVYMHLAERSRQFLQRHFKLKSHLFFSYTHLVCRSAGPGIFKAYSSLKRRDLSHPIHADNCQLDHKGVCHKRLPAFVWRDWSAILYLNQDFEGGEFIFAHYNNTAQAQVNPKCGRLVGFSAGEENLHGVRGVIHGRRCALAMWYTLDPRFREIEFFGAADHLNLLYEKEYKQQHA</sequence>
<evidence type="ECO:0000256" key="2">
    <source>
        <dbReference type="ARBA" id="ARBA00001962"/>
    </source>
</evidence>
<dbReference type="Gene3D" id="2.60.120.620">
    <property type="entry name" value="q2cbj1_9rhob like domain"/>
    <property type="match status" value="1"/>
</dbReference>
<keyword evidence="7" id="KW-0677">Repeat</keyword>
<dbReference type="AlphaFoldDB" id="A0A7M7PB03"/>
<comment type="cofactor">
    <cofactor evidence="1">
        <name>L-ascorbate</name>
        <dbReference type="ChEBI" id="CHEBI:38290"/>
    </cofactor>
</comment>
<dbReference type="EnsemblMetazoa" id="XM_030992875">
    <property type="protein sequence ID" value="XP_030848735"/>
    <property type="gene ID" value="LOC100888014"/>
</dbReference>
<evidence type="ECO:0000256" key="14">
    <source>
        <dbReference type="SAM" id="MobiDB-lite"/>
    </source>
</evidence>
<dbReference type="Pfam" id="PF13640">
    <property type="entry name" value="2OG-FeII_Oxy_3"/>
    <property type="match status" value="1"/>
</dbReference>
<dbReference type="InterPro" id="IPR006620">
    <property type="entry name" value="Pro_4_hyd_alph"/>
</dbReference>
<feature type="compositionally biased region" description="Acidic residues" evidence="14">
    <location>
        <begin position="663"/>
        <end position="688"/>
    </location>
</feature>
<feature type="region of interest" description="Disordered" evidence="14">
    <location>
        <begin position="435"/>
        <end position="477"/>
    </location>
</feature>
<keyword evidence="17" id="KW-1185">Reference proteome</keyword>
<dbReference type="InterPro" id="IPR011990">
    <property type="entry name" value="TPR-like_helical_dom_sf"/>
</dbReference>
<accession>A0A7M7PB03</accession>
<keyword evidence="6" id="KW-0732">Signal</keyword>
<proteinExistence type="inferred from homology"/>
<evidence type="ECO:0000256" key="4">
    <source>
        <dbReference type="ARBA" id="ARBA00012262"/>
    </source>
</evidence>
<feature type="compositionally biased region" description="Basic and acidic residues" evidence="14">
    <location>
        <begin position="561"/>
        <end position="577"/>
    </location>
</feature>
<evidence type="ECO:0000313" key="16">
    <source>
        <dbReference type="EnsemblMetazoa" id="XP_030848735"/>
    </source>
</evidence>
<dbReference type="FunCoup" id="A0A7M7PB03">
    <property type="interactions" value="934"/>
</dbReference>
<evidence type="ECO:0000256" key="6">
    <source>
        <dbReference type="ARBA" id="ARBA00022729"/>
    </source>
</evidence>
<dbReference type="Pfam" id="PF23557">
    <property type="entry name" value="TPR_leprecan"/>
    <property type="match status" value="1"/>
</dbReference>
<reference evidence="17" key="1">
    <citation type="submission" date="2015-02" db="EMBL/GenBank/DDBJ databases">
        <title>Genome sequencing for Strongylocentrotus purpuratus.</title>
        <authorList>
            <person name="Murali S."/>
            <person name="Liu Y."/>
            <person name="Vee V."/>
            <person name="English A."/>
            <person name="Wang M."/>
            <person name="Skinner E."/>
            <person name="Han Y."/>
            <person name="Muzny D.M."/>
            <person name="Worley K.C."/>
            <person name="Gibbs R.A."/>
        </authorList>
    </citation>
    <scope>NUCLEOTIDE SEQUENCE</scope>
</reference>
<evidence type="ECO:0000256" key="13">
    <source>
        <dbReference type="ARBA" id="ARBA00023180"/>
    </source>
</evidence>
<evidence type="ECO:0000259" key="15">
    <source>
        <dbReference type="PROSITE" id="PS51471"/>
    </source>
</evidence>
<dbReference type="InterPro" id="IPR005123">
    <property type="entry name" value="Oxoglu/Fe-dep_dioxygenase_dom"/>
</dbReference>
<dbReference type="SMART" id="SM00702">
    <property type="entry name" value="P4Hc"/>
    <property type="match status" value="1"/>
</dbReference>
<feature type="region of interest" description="Disordered" evidence="14">
    <location>
        <begin position="550"/>
        <end position="841"/>
    </location>
</feature>
<evidence type="ECO:0000256" key="1">
    <source>
        <dbReference type="ARBA" id="ARBA00001961"/>
    </source>
</evidence>
<feature type="compositionally biased region" description="Basic and acidic residues" evidence="14">
    <location>
        <begin position="736"/>
        <end position="753"/>
    </location>
</feature>